<dbReference type="PANTHER" id="PTHR30069">
    <property type="entry name" value="TONB-DEPENDENT OUTER MEMBRANE RECEPTOR"/>
    <property type="match status" value="1"/>
</dbReference>
<evidence type="ECO:0000259" key="12">
    <source>
        <dbReference type="Pfam" id="PF07715"/>
    </source>
</evidence>
<dbReference type="EMBL" id="JAFIDN010000009">
    <property type="protein sequence ID" value="MBP3193309.1"/>
    <property type="molecule type" value="Genomic_DNA"/>
</dbReference>
<evidence type="ECO:0000256" key="9">
    <source>
        <dbReference type="RuleBase" id="RU003357"/>
    </source>
</evidence>
<dbReference type="InterPro" id="IPR008969">
    <property type="entry name" value="CarboxyPept-like_regulatory"/>
</dbReference>
<dbReference type="Proteomes" id="UP000673975">
    <property type="component" value="Unassembled WGS sequence"/>
</dbReference>
<dbReference type="InterPro" id="IPR039426">
    <property type="entry name" value="TonB-dep_rcpt-like"/>
</dbReference>
<dbReference type="InterPro" id="IPR036942">
    <property type="entry name" value="Beta-barrel_TonB_sf"/>
</dbReference>
<evidence type="ECO:0000256" key="6">
    <source>
        <dbReference type="ARBA" id="ARBA00023136"/>
    </source>
</evidence>
<dbReference type="SUPFAM" id="SSF56935">
    <property type="entry name" value="Porins"/>
    <property type="match status" value="1"/>
</dbReference>
<name>A0A8J7RP24_9BACT</name>
<keyword evidence="14" id="KW-1185">Reference proteome</keyword>
<reference evidence="13" key="1">
    <citation type="submission" date="2021-02" db="EMBL/GenBank/DDBJ databases">
        <title>Natronogracilivirga saccharolytica gen. nov. sp. nov. a new anaerobic, haloalkiliphilic carbohydrate-fermenting bacterium from soda lake and proposing of Cyclonatronumiaceae fam. nov. in the phylum Balneolaeota.</title>
        <authorList>
            <person name="Zhilina T.N."/>
            <person name="Sorokin D.Y."/>
            <person name="Zavarzina D.G."/>
            <person name="Toshchakov S.V."/>
            <person name="Kublanov I.V."/>
        </authorList>
    </citation>
    <scope>NUCLEOTIDE SEQUENCE</scope>
    <source>
        <strain evidence="13">Z-1702</strain>
    </source>
</reference>
<dbReference type="GO" id="GO:0015344">
    <property type="term" value="F:siderophore uptake transmembrane transporter activity"/>
    <property type="evidence" value="ECO:0007669"/>
    <property type="project" value="TreeGrafter"/>
</dbReference>
<dbReference type="Gene3D" id="2.60.40.1120">
    <property type="entry name" value="Carboxypeptidase-like, regulatory domain"/>
    <property type="match status" value="1"/>
</dbReference>
<keyword evidence="13" id="KW-0675">Receptor</keyword>
<organism evidence="13 14">
    <name type="scientific">Natronogracilivirga saccharolytica</name>
    <dbReference type="NCBI Taxonomy" id="2812953"/>
    <lineage>
        <taxon>Bacteria</taxon>
        <taxon>Pseudomonadati</taxon>
        <taxon>Balneolota</taxon>
        <taxon>Balneolia</taxon>
        <taxon>Balneolales</taxon>
        <taxon>Cyclonatronaceae</taxon>
        <taxon>Natronogracilivirga</taxon>
    </lineage>
</organism>
<evidence type="ECO:0000256" key="7">
    <source>
        <dbReference type="ARBA" id="ARBA00023237"/>
    </source>
</evidence>
<dbReference type="Gene3D" id="2.40.170.20">
    <property type="entry name" value="TonB-dependent receptor, beta-barrel domain"/>
    <property type="match status" value="1"/>
</dbReference>
<dbReference type="Pfam" id="PF00593">
    <property type="entry name" value="TonB_dep_Rec_b-barrel"/>
    <property type="match status" value="1"/>
</dbReference>
<evidence type="ECO:0000256" key="4">
    <source>
        <dbReference type="ARBA" id="ARBA00022692"/>
    </source>
</evidence>
<keyword evidence="2 8" id="KW-0813">Transport</keyword>
<dbReference type="AlphaFoldDB" id="A0A8J7RP24"/>
<dbReference type="GO" id="GO:0009279">
    <property type="term" value="C:cell outer membrane"/>
    <property type="evidence" value="ECO:0007669"/>
    <property type="project" value="UniProtKB-SubCell"/>
</dbReference>
<dbReference type="InterPro" id="IPR012910">
    <property type="entry name" value="Plug_dom"/>
</dbReference>
<dbReference type="Pfam" id="PF13715">
    <property type="entry name" value="CarbopepD_reg_2"/>
    <property type="match status" value="1"/>
</dbReference>
<dbReference type="InterPro" id="IPR037066">
    <property type="entry name" value="Plug_dom_sf"/>
</dbReference>
<feature type="signal peptide" evidence="10">
    <location>
        <begin position="1"/>
        <end position="28"/>
    </location>
</feature>
<dbReference type="RefSeq" id="WP_210512766.1">
    <property type="nucleotide sequence ID" value="NZ_JAFIDN010000009.1"/>
</dbReference>
<feature type="domain" description="TonB-dependent receptor plug" evidence="12">
    <location>
        <begin position="147"/>
        <end position="247"/>
    </location>
</feature>
<protein>
    <submittedName>
        <fullName evidence="13">TonB-dependent receptor</fullName>
    </submittedName>
</protein>
<evidence type="ECO:0000256" key="2">
    <source>
        <dbReference type="ARBA" id="ARBA00022448"/>
    </source>
</evidence>
<keyword evidence="10" id="KW-0732">Signal</keyword>
<keyword evidence="6 8" id="KW-0472">Membrane</keyword>
<dbReference type="SUPFAM" id="SSF49464">
    <property type="entry name" value="Carboxypeptidase regulatory domain-like"/>
    <property type="match status" value="1"/>
</dbReference>
<keyword evidence="3 8" id="KW-1134">Transmembrane beta strand</keyword>
<feature type="domain" description="TonB-dependent receptor-like beta-barrel" evidence="11">
    <location>
        <begin position="326"/>
        <end position="731"/>
    </location>
</feature>
<evidence type="ECO:0000313" key="14">
    <source>
        <dbReference type="Proteomes" id="UP000673975"/>
    </source>
</evidence>
<evidence type="ECO:0000256" key="5">
    <source>
        <dbReference type="ARBA" id="ARBA00023077"/>
    </source>
</evidence>
<dbReference type="PROSITE" id="PS52016">
    <property type="entry name" value="TONB_DEPENDENT_REC_3"/>
    <property type="match status" value="1"/>
</dbReference>
<gene>
    <name evidence="13" type="ORF">NATSA_11580</name>
</gene>
<evidence type="ECO:0000313" key="13">
    <source>
        <dbReference type="EMBL" id="MBP3193309.1"/>
    </source>
</evidence>
<dbReference type="Pfam" id="PF07715">
    <property type="entry name" value="Plug"/>
    <property type="match status" value="1"/>
</dbReference>
<keyword evidence="4 8" id="KW-0812">Transmembrane</keyword>
<evidence type="ECO:0000259" key="11">
    <source>
        <dbReference type="Pfam" id="PF00593"/>
    </source>
</evidence>
<dbReference type="PANTHER" id="PTHR30069:SF40">
    <property type="entry name" value="TONB-DEPENDENT RECEPTOR NMB0964-RELATED"/>
    <property type="match status" value="1"/>
</dbReference>
<keyword evidence="7 8" id="KW-0998">Cell outer membrane</keyword>
<comment type="similarity">
    <text evidence="8 9">Belongs to the TonB-dependent receptor family.</text>
</comment>
<keyword evidence="5 9" id="KW-0798">TonB box</keyword>
<comment type="subcellular location">
    <subcellularLocation>
        <location evidence="1 8">Cell outer membrane</location>
        <topology evidence="1 8">Multi-pass membrane protein</topology>
    </subcellularLocation>
</comment>
<evidence type="ECO:0000256" key="10">
    <source>
        <dbReference type="SAM" id="SignalP"/>
    </source>
</evidence>
<accession>A0A8J7RP24</accession>
<dbReference type="GO" id="GO:0044718">
    <property type="term" value="P:siderophore transmembrane transport"/>
    <property type="evidence" value="ECO:0007669"/>
    <property type="project" value="TreeGrafter"/>
</dbReference>
<evidence type="ECO:0000256" key="3">
    <source>
        <dbReference type="ARBA" id="ARBA00022452"/>
    </source>
</evidence>
<evidence type="ECO:0000256" key="8">
    <source>
        <dbReference type="PROSITE-ProRule" id="PRU01360"/>
    </source>
</evidence>
<sequence length="763" mass="84035">MKQFCLRLARLCASASLLTLIILQPASAFNMTGAAGSGESEQTLKGIITDTAGDPLPGATVWIPELQSGTTANQHGHFELPGLQSGSWTLVIRHVGFQTLETNISWPADASEMDDDGHLAFTLEQEVVLTDELLVVGSLFDRITRYQPTQSYTAREVQKRNTASIGTLLDGESGVAMRSMGNAPARPVVRGMDGERIQVLQNGMKMGDFSATGHDHAVIMDPSSLDRVDIVRGPASLIYGSSAMGGIINVHSGDIPSRWADGTSGYLGAEGQSGSSSLNGVTRLTYGLGDRAYTFRSSLRNTGDMQTPEGEIPGTDMRSIDIGAGGAWRYNSGYSGGSIQYSDKTYGIPEDPFDLDEEVELEMQRLAVQGTTHYKLDHHFWNAAEARMVYNYYTHEEIEYKYADGVLDDVDLELAVDHHFFQTDVLFQHGKRGAIDNGTAGITFEWRDVSVGGEEALTPDARGWTTAGFIVEELRLPRNWRLQSGLRLEWNYIRSLSNEDFPEAGTTRSQGIWAGSIGASGPLSGNLDAGIQFARSHRTPSLEELFADAIHFAAGAYEVGDPDLDDETGYSTDLFLDYRTSGWQLHLALFANRVTNYISLRPTGETEPSRGYPVLEYFSTDAELLGAEFFAKRNLTGQLSISLGGDYIRGSELENGSREPLPFMPPLRTFAETTFDTGTWWASVRVRHVLSQERTAASEEETDGYTLTEASLGARLGSSRIHNITLTAENLFDVTWRDHLSRIEQRDIPMMGRNIRLSYRFYF</sequence>
<proteinExistence type="inferred from homology"/>
<feature type="chain" id="PRO_5035242565" evidence="10">
    <location>
        <begin position="29"/>
        <end position="763"/>
    </location>
</feature>
<dbReference type="InterPro" id="IPR000531">
    <property type="entry name" value="Beta-barrel_TonB"/>
</dbReference>
<evidence type="ECO:0000256" key="1">
    <source>
        <dbReference type="ARBA" id="ARBA00004571"/>
    </source>
</evidence>
<dbReference type="Gene3D" id="2.170.130.10">
    <property type="entry name" value="TonB-dependent receptor, plug domain"/>
    <property type="match status" value="1"/>
</dbReference>
<comment type="caution">
    <text evidence="13">The sequence shown here is derived from an EMBL/GenBank/DDBJ whole genome shotgun (WGS) entry which is preliminary data.</text>
</comment>